<evidence type="ECO:0000256" key="1">
    <source>
        <dbReference type="ARBA" id="ARBA00004141"/>
    </source>
</evidence>
<comment type="similarity">
    <text evidence="5">Belongs to the SAT4 family.</text>
</comment>
<evidence type="ECO:0000313" key="9">
    <source>
        <dbReference type="Proteomes" id="UP000799423"/>
    </source>
</evidence>
<dbReference type="EMBL" id="MU006418">
    <property type="protein sequence ID" value="KAF2844103.1"/>
    <property type="molecule type" value="Genomic_DNA"/>
</dbReference>
<dbReference type="PANTHER" id="PTHR33048">
    <property type="entry name" value="PTH11-LIKE INTEGRAL MEMBRANE PROTEIN (AFU_ORTHOLOGUE AFUA_5G11245)"/>
    <property type="match status" value="1"/>
</dbReference>
<feature type="transmembrane region" description="Helical" evidence="6">
    <location>
        <begin position="82"/>
        <end position="101"/>
    </location>
</feature>
<feature type="transmembrane region" description="Helical" evidence="6">
    <location>
        <begin position="280"/>
        <end position="302"/>
    </location>
</feature>
<evidence type="ECO:0000256" key="3">
    <source>
        <dbReference type="ARBA" id="ARBA00022989"/>
    </source>
</evidence>
<reference evidence="8" key="1">
    <citation type="submission" date="2020-01" db="EMBL/GenBank/DDBJ databases">
        <authorList>
            <consortium name="DOE Joint Genome Institute"/>
            <person name="Haridas S."/>
            <person name="Albert R."/>
            <person name="Binder M."/>
            <person name="Bloem J."/>
            <person name="Labutti K."/>
            <person name="Salamov A."/>
            <person name="Andreopoulos B."/>
            <person name="Baker S.E."/>
            <person name="Barry K."/>
            <person name="Bills G."/>
            <person name="Bluhm B.H."/>
            <person name="Cannon C."/>
            <person name="Castanera R."/>
            <person name="Culley D.E."/>
            <person name="Daum C."/>
            <person name="Ezra D."/>
            <person name="Gonzalez J.B."/>
            <person name="Henrissat B."/>
            <person name="Kuo A."/>
            <person name="Liang C."/>
            <person name="Lipzen A."/>
            <person name="Lutzoni F."/>
            <person name="Magnuson J."/>
            <person name="Mondo S."/>
            <person name="Nolan M."/>
            <person name="Ohm R."/>
            <person name="Pangilinan J."/>
            <person name="Park H.-J."/>
            <person name="Ramirez L."/>
            <person name="Alfaro M."/>
            <person name="Sun H."/>
            <person name="Tritt A."/>
            <person name="Yoshinaga Y."/>
            <person name="Zwiers L.-H."/>
            <person name="Turgeon B.G."/>
            <person name="Goodwin S.B."/>
            <person name="Spatafora J.W."/>
            <person name="Crous P.W."/>
            <person name="Grigoriev I.V."/>
        </authorList>
    </citation>
    <scope>NUCLEOTIDE SEQUENCE</scope>
    <source>
        <strain evidence="8">IPT5</strain>
    </source>
</reference>
<evidence type="ECO:0000313" key="8">
    <source>
        <dbReference type="EMBL" id="KAF2844103.1"/>
    </source>
</evidence>
<keyword evidence="3 6" id="KW-1133">Transmembrane helix</keyword>
<dbReference type="OrthoDB" id="5329176at2759"/>
<evidence type="ECO:0000256" key="2">
    <source>
        <dbReference type="ARBA" id="ARBA00022692"/>
    </source>
</evidence>
<feature type="transmembrane region" description="Helical" evidence="6">
    <location>
        <begin position="48"/>
        <end position="70"/>
    </location>
</feature>
<dbReference type="InterPro" id="IPR052337">
    <property type="entry name" value="SAT4-like"/>
</dbReference>
<organism evidence="8 9">
    <name type="scientific">Plenodomus tracheiphilus IPT5</name>
    <dbReference type="NCBI Taxonomy" id="1408161"/>
    <lineage>
        <taxon>Eukaryota</taxon>
        <taxon>Fungi</taxon>
        <taxon>Dikarya</taxon>
        <taxon>Ascomycota</taxon>
        <taxon>Pezizomycotina</taxon>
        <taxon>Dothideomycetes</taxon>
        <taxon>Pleosporomycetidae</taxon>
        <taxon>Pleosporales</taxon>
        <taxon>Pleosporineae</taxon>
        <taxon>Leptosphaeriaceae</taxon>
        <taxon>Plenodomus</taxon>
    </lineage>
</organism>
<protein>
    <recommendedName>
        <fullName evidence="7">Rhodopsin domain-containing protein</fullName>
    </recommendedName>
</protein>
<sequence length="321" mass="35924">MNPSEKLTTCIVPIDALDQAVSDVNDNMLKYGNRGYMEEDKGSMLHRITFSFLCATILIVTLRLISRWYLLRAQRPTLSENLIISSLLIDITSCILIHFQINTGMGKHIEYSRARPAMLVESMKMGLAQNACYQALIGLVKLSILAQFHQIAPPGMQKKVVFWVGVFVSILTLFTVSAAIFQCIPMSAAWDLENFPKGCWNMMEVNFFTSSMSTFLDICIFILPFPSMMKLQITFKKKTTLSLAYSMGLLALVCSIIRLRNIVHFNGEGDFTYVASMVPVWGAIECNAGIICASFPFILPLINRINGFAAQKLTKSRLSPT</sequence>
<feature type="domain" description="Rhodopsin" evidence="7">
    <location>
        <begin position="62"/>
        <end position="304"/>
    </location>
</feature>
<dbReference type="Pfam" id="PF20684">
    <property type="entry name" value="Fung_rhodopsin"/>
    <property type="match status" value="1"/>
</dbReference>
<keyword evidence="9" id="KW-1185">Reference proteome</keyword>
<keyword evidence="2 6" id="KW-0812">Transmembrane</keyword>
<dbReference type="InterPro" id="IPR049326">
    <property type="entry name" value="Rhodopsin_dom_fungi"/>
</dbReference>
<feature type="transmembrane region" description="Helical" evidence="6">
    <location>
        <begin position="207"/>
        <end position="229"/>
    </location>
</feature>
<gene>
    <name evidence="8" type="ORF">T440DRAFT_523751</name>
</gene>
<accession>A0A6A7AM80</accession>
<feature type="transmembrane region" description="Helical" evidence="6">
    <location>
        <begin position="241"/>
        <end position="260"/>
    </location>
</feature>
<feature type="transmembrane region" description="Helical" evidence="6">
    <location>
        <begin position="127"/>
        <end position="148"/>
    </location>
</feature>
<feature type="transmembrane region" description="Helical" evidence="6">
    <location>
        <begin position="160"/>
        <end position="187"/>
    </location>
</feature>
<evidence type="ECO:0000256" key="4">
    <source>
        <dbReference type="ARBA" id="ARBA00023136"/>
    </source>
</evidence>
<dbReference type="PANTHER" id="PTHR33048:SF47">
    <property type="entry name" value="INTEGRAL MEMBRANE PROTEIN-RELATED"/>
    <property type="match status" value="1"/>
</dbReference>
<keyword evidence="4 6" id="KW-0472">Membrane</keyword>
<dbReference type="Proteomes" id="UP000799423">
    <property type="component" value="Unassembled WGS sequence"/>
</dbReference>
<dbReference type="GO" id="GO:0016020">
    <property type="term" value="C:membrane"/>
    <property type="evidence" value="ECO:0007669"/>
    <property type="project" value="UniProtKB-SubCell"/>
</dbReference>
<dbReference type="AlphaFoldDB" id="A0A6A7AM80"/>
<evidence type="ECO:0000256" key="5">
    <source>
        <dbReference type="ARBA" id="ARBA00038359"/>
    </source>
</evidence>
<comment type="subcellular location">
    <subcellularLocation>
        <location evidence="1">Membrane</location>
        <topology evidence="1">Multi-pass membrane protein</topology>
    </subcellularLocation>
</comment>
<evidence type="ECO:0000256" key="6">
    <source>
        <dbReference type="SAM" id="Phobius"/>
    </source>
</evidence>
<proteinExistence type="inferred from homology"/>
<name>A0A6A7AM80_9PLEO</name>
<evidence type="ECO:0000259" key="7">
    <source>
        <dbReference type="Pfam" id="PF20684"/>
    </source>
</evidence>